<evidence type="ECO:0000313" key="5">
    <source>
        <dbReference type="EMBL" id="SEA60438.1"/>
    </source>
</evidence>
<dbReference type="Pfam" id="PF04542">
    <property type="entry name" value="Sigma70_r2"/>
    <property type="match status" value="1"/>
</dbReference>
<keyword evidence="6" id="KW-1185">Reference proteome</keyword>
<keyword evidence="1" id="KW-0805">Transcription regulation</keyword>
<dbReference type="AlphaFoldDB" id="A0A1H4CJB7"/>
<accession>A0A1H4CJB7</accession>
<dbReference type="GO" id="GO:0016987">
    <property type="term" value="F:sigma factor activity"/>
    <property type="evidence" value="ECO:0007669"/>
    <property type="project" value="UniProtKB-KW"/>
</dbReference>
<name>A0A1H4CJB7_9FLAO</name>
<reference evidence="5 6" key="1">
    <citation type="submission" date="2016-10" db="EMBL/GenBank/DDBJ databases">
        <authorList>
            <person name="de Groot N.N."/>
        </authorList>
    </citation>
    <scope>NUCLEOTIDE SEQUENCE [LARGE SCALE GENOMIC DNA]</scope>
    <source>
        <strain evidence="5 6">DSM 23581</strain>
    </source>
</reference>
<protein>
    <submittedName>
        <fullName evidence="5">RNA polymerase sigma-70 factor, ECF subfamily</fullName>
    </submittedName>
</protein>
<dbReference type="InterPro" id="IPR039425">
    <property type="entry name" value="RNA_pol_sigma-70-like"/>
</dbReference>
<dbReference type="GO" id="GO:0006352">
    <property type="term" value="P:DNA-templated transcription initiation"/>
    <property type="evidence" value="ECO:0007669"/>
    <property type="project" value="InterPro"/>
</dbReference>
<proteinExistence type="predicted"/>
<organism evidence="5 6">
    <name type="scientific">Psychroflexus halocasei</name>
    <dbReference type="NCBI Taxonomy" id="908615"/>
    <lineage>
        <taxon>Bacteria</taxon>
        <taxon>Pseudomonadati</taxon>
        <taxon>Bacteroidota</taxon>
        <taxon>Flavobacteriia</taxon>
        <taxon>Flavobacteriales</taxon>
        <taxon>Flavobacteriaceae</taxon>
        <taxon>Psychroflexus</taxon>
    </lineage>
</organism>
<dbReference type="SUPFAM" id="SSF88946">
    <property type="entry name" value="Sigma2 domain of RNA polymerase sigma factors"/>
    <property type="match status" value="1"/>
</dbReference>
<dbReference type="InterPro" id="IPR013325">
    <property type="entry name" value="RNA_pol_sigma_r2"/>
</dbReference>
<dbReference type="Proteomes" id="UP000198820">
    <property type="component" value="Unassembled WGS sequence"/>
</dbReference>
<evidence type="ECO:0000256" key="3">
    <source>
        <dbReference type="ARBA" id="ARBA00023163"/>
    </source>
</evidence>
<dbReference type="STRING" id="908615.SAMN05421540_10836"/>
<dbReference type="Gene3D" id="1.10.1740.10">
    <property type="match status" value="1"/>
</dbReference>
<keyword evidence="2" id="KW-0731">Sigma factor</keyword>
<gene>
    <name evidence="5" type="ORF">SAMN05421540_10836</name>
</gene>
<dbReference type="PANTHER" id="PTHR43133:SF46">
    <property type="entry name" value="RNA POLYMERASE SIGMA-70 FACTOR ECF SUBFAMILY"/>
    <property type="match status" value="1"/>
</dbReference>
<dbReference type="InterPro" id="IPR007627">
    <property type="entry name" value="RNA_pol_sigma70_r2"/>
</dbReference>
<evidence type="ECO:0000256" key="2">
    <source>
        <dbReference type="ARBA" id="ARBA00023082"/>
    </source>
</evidence>
<keyword evidence="3" id="KW-0804">Transcription</keyword>
<evidence type="ECO:0000259" key="4">
    <source>
        <dbReference type="Pfam" id="PF04542"/>
    </source>
</evidence>
<evidence type="ECO:0000313" key="6">
    <source>
        <dbReference type="Proteomes" id="UP000198820"/>
    </source>
</evidence>
<sequence length="110" mass="13290">MTNKVDDKDLLMSIKKDDKSAFKRFFDKYYQSIYIYLKSFKIDHDTAQEIAQSVFVKFWNKRKEIFITASSKAYLYRMAYNEYLMRLRKKDKEASLIDHLTYEALQDVTV</sequence>
<feature type="domain" description="RNA polymerase sigma-70 region 2" evidence="4">
    <location>
        <begin position="26"/>
        <end position="92"/>
    </location>
</feature>
<evidence type="ECO:0000256" key="1">
    <source>
        <dbReference type="ARBA" id="ARBA00023015"/>
    </source>
</evidence>
<dbReference type="PANTHER" id="PTHR43133">
    <property type="entry name" value="RNA POLYMERASE ECF-TYPE SIGMA FACTO"/>
    <property type="match status" value="1"/>
</dbReference>
<dbReference type="EMBL" id="FNQF01000008">
    <property type="protein sequence ID" value="SEA60438.1"/>
    <property type="molecule type" value="Genomic_DNA"/>
</dbReference>
<dbReference type="RefSeq" id="WP_143521349.1">
    <property type="nucleotide sequence ID" value="NZ_FNQF01000008.1"/>
</dbReference>